<evidence type="ECO:0000259" key="3">
    <source>
        <dbReference type="PROSITE" id="PS50268"/>
    </source>
</evidence>
<dbReference type="SUPFAM" id="SSF52317">
    <property type="entry name" value="Class I glutamine amidotransferase-like"/>
    <property type="match status" value="1"/>
</dbReference>
<dbReference type="InterPro" id="IPR011049">
    <property type="entry name" value="Serralysin-like_metalloprot_C"/>
</dbReference>
<accession>D2R6Z7</accession>
<gene>
    <name evidence="4" type="ordered locus">Psta_4558</name>
</gene>
<dbReference type="PROSITE" id="PS00330">
    <property type="entry name" value="HEMOLYSIN_CALCIUM"/>
    <property type="match status" value="1"/>
</dbReference>
<keyword evidence="5" id="KW-1185">Reference proteome</keyword>
<sequence length="659" mass="68833">MKHLWKWLGEALRRSTGESSSRSHSRSKNRRGRLRLESLESRAMMASDILPVLMVVADQSDFYYQEYGDTRMSIEAAGLDVQVAATTTNPTVPHVNTGEGADGGLLTPDLALADVNASDYSAIVFVGGWGSSMYQYAFPGTYSDGRYNGDLATKGVVNELINDFVEQDKYVTAICHGTTVLAWARVDGVSLLAGRTVAIPYIGSPATFYQGQYYGYFELSQQAQMDFNGAITQGSSGAIGDPDTAADDVWVDGKIITAENYDSAAMFGQVIASHLLADAEGDDEGGPIDPPPPTNHAPTIADGSMSIEENSAIATLVVQVSGSDVDPEDLLTYSIVSGNESGIFSIDAATGEIRIASSTNLDFEADALHTLVVAVSDGELSSEASIEIAVLDVDETPPPPPMPLPPGPSNLTLPASPVAVVDGVLIVQGTEGADYLYVYPGAQAGSVMVYRNGQYFSFAAGTVNSAVIHALGGDDFVGTCMLNLSVEIYGGNGHDELHGAIAPSYIDGGEGSDRIYGGASSDWIVGGNGDDQIEARGGADLVQGGAGTDTINGGLGNDILIGGQGPDRLNGQADDDLLIGGDLQSAAVGASLLGLLAQWNTDAATRAQIWDQGDLGGDFSVVGDSAVDCLFSGSGNDWLLAGLTDYIYQQEPGDELVRR</sequence>
<dbReference type="PROSITE" id="PS50268">
    <property type="entry name" value="CADHERIN_2"/>
    <property type="match status" value="1"/>
</dbReference>
<dbReference type="eggNOG" id="COG2931">
    <property type="taxonomic scope" value="Bacteria"/>
</dbReference>
<dbReference type="InterPro" id="IPR018511">
    <property type="entry name" value="Hemolysin-typ_Ca-bd_CS"/>
</dbReference>
<protein>
    <submittedName>
        <fullName evidence="4">Cyclic nucleotide-binding protein</fullName>
    </submittedName>
</protein>
<dbReference type="InterPro" id="IPR015919">
    <property type="entry name" value="Cadherin-like_sf"/>
</dbReference>
<organism evidence="4 5">
    <name type="scientific">Pirellula staleyi (strain ATCC 27377 / DSM 6068 / ICPB 4128)</name>
    <name type="common">Pirella staleyi</name>
    <dbReference type="NCBI Taxonomy" id="530564"/>
    <lineage>
        <taxon>Bacteria</taxon>
        <taxon>Pseudomonadati</taxon>
        <taxon>Planctomycetota</taxon>
        <taxon>Planctomycetia</taxon>
        <taxon>Pirellulales</taxon>
        <taxon>Pirellulaceae</taxon>
        <taxon>Pirellula</taxon>
    </lineage>
</organism>
<dbReference type="STRING" id="530564.Psta_4558"/>
<dbReference type="KEGG" id="psl:Psta_4558"/>
<feature type="domain" description="Cadherin" evidence="3">
    <location>
        <begin position="299"/>
        <end position="402"/>
    </location>
</feature>
<dbReference type="Gene3D" id="3.40.50.880">
    <property type="match status" value="1"/>
</dbReference>
<dbReference type="Gene3D" id="2.60.40.60">
    <property type="entry name" value="Cadherins"/>
    <property type="match status" value="1"/>
</dbReference>
<name>D2R6Z7_PIRSD</name>
<dbReference type="eggNOG" id="COG0693">
    <property type="taxonomic scope" value="Bacteria"/>
</dbReference>
<dbReference type="GO" id="GO:0007156">
    <property type="term" value="P:homophilic cell adhesion via plasma membrane adhesion molecules"/>
    <property type="evidence" value="ECO:0007669"/>
    <property type="project" value="InterPro"/>
</dbReference>
<dbReference type="Pfam" id="PF00028">
    <property type="entry name" value="Cadherin"/>
    <property type="match status" value="1"/>
</dbReference>
<evidence type="ECO:0000256" key="2">
    <source>
        <dbReference type="ARBA" id="ARBA00022989"/>
    </source>
</evidence>
<dbReference type="EMBL" id="CP001848">
    <property type="protein sequence ID" value="ADB19200.1"/>
    <property type="molecule type" value="Genomic_DNA"/>
</dbReference>
<dbReference type="PANTHER" id="PTHR24026">
    <property type="entry name" value="FAT ATYPICAL CADHERIN-RELATED"/>
    <property type="match status" value="1"/>
</dbReference>
<dbReference type="SMART" id="SM00112">
    <property type="entry name" value="CA"/>
    <property type="match status" value="1"/>
</dbReference>
<dbReference type="HOGENOM" id="CLU_416104_0_0_0"/>
<dbReference type="AlphaFoldDB" id="D2R6Z7"/>
<dbReference type="GO" id="GO:0005509">
    <property type="term" value="F:calcium ion binding"/>
    <property type="evidence" value="ECO:0007669"/>
    <property type="project" value="InterPro"/>
</dbReference>
<dbReference type="OrthoDB" id="9792664at2"/>
<dbReference type="PRINTS" id="PR00313">
    <property type="entry name" value="CABNDNGRPT"/>
</dbReference>
<proteinExistence type="predicted"/>
<evidence type="ECO:0000256" key="1">
    <source>
        <dbReference type="ARBA" id="ARBA00022692"/>
    </source>
</evidence>
<dbReference type="SUPFAM" id="SSF51120">
    <property type="entry name" value="beta-Roll"/>
    <property type="match status" value="1"/>
</dbReference>
<evidence type="ECO:0000313" key="5">
    <source>
        <dbReference type="Proteomes" id="UP000001887"/>
    </source>
</evidence>
<keyword evidence="2" id="KW-1133">Transmembrane helix</keyword>
<dbReference type="CDD" id="cd11304">
    <property type="entry name" value="Cadherin_repeat"/>
    <property type="match status" value="1"/>
</dbReference>
<reference evidence="4 5" key="1">
    <citation type="journal article" date="2009" name="Stand. Genomic Sci.">
        <title>Complete genome sequence of Pirellula staleyi type strain (ATCC 27377).</title>
        <authorList>
            <person name="Clum A."/>
            <person name="Tindall B.J."/>
            <person name="Sikorski J."/>
            <person name="Ivanova N."/>
            <person name="Mavrommatis K."/>
            <person name="Lucas S."/>
            <person name="Glavina del Rio T."/>
            <person name="Nolan M."/>
            <person name="Chen F."/>
            <person name="Tice H."/>
            <person name="Pitluck S."/>
            <person name="Cheng J.F."/>
            <person name="Chertkov O."/>
            <person name="Brettin T."/>
            <person name="Han C."/>
            <person name="Detter J.C."/>
            <person name="Kuske C."/>
            <person name="Bruce D."/>
            <person name="Goodwin L."/>
            <person name="Ovchinikova G."/>
            <person name="Pati A."/>
            <person name="Mikhailova N."/>
            <person name="Chen A."/>
            <person name="Palaniappan K."/>
            <person name="Land M."/>
            <person name="Hauser L."/>
            <person name="Chang Y.J."/>
            <person name="Jeffries C.D."/>
            <person name="Chain P."/>
            <person name="Rohde M."/>
            <person name="Goker M."/>
            <person name="Bristow J."/>
            <person name="Eisen J.A."/>
            <person name="Markowitz V."/>
            <person name="Hugenholtz P."/>
            <person name="Kyrpides N.C."/>
            <person name="Klenk H.P."/>
            <person name="Lapidus A."/>
        </authorList>
    </citation>
    <scope>NUCLEOTIDE SEQUENCE [LARGE SCALE GENOMIC DNA]</scope>
    <source>
        <strain evidence="5">ATCC 27377 / DSM 6068 / ICPB 4128</strain>
    </source>
</reference>
<dbReference type="Gene3D" id="2.150.10.10">
    <property type="entry name" value="Serralysin-like metalloprotease, C-terminal"/>
    <property type="match status" value="2"/>
</dbReference>
<dbReference type="InterPro" id="IPR001343">
    <property type="entry name" value="Hemolysn_Ca-bd"/>
</dbReference>
<keyword evidence="2" id="KW-0472">Membrane</keyword>
<dbReference type="GO" id="GO:0005886">
    <property type="term" value="C:plasma membrane"/>
    <property type="evidence" value="ECO:0007669"/>
    <property type="project" value="UniProtKB-SubCell"/>
</dbReference>
<keyword evidence="1" id="KW-0812">Transmembrane</keyword>
<dbReference type="SUPFAM" id="SSF49313">
    <property type="entry name" value="Cadherin-like"/>
    <property type="match status" value="1"/>
</dbReference>
<dbReference type="InterPro" id="IPR029062">
    <property type="entry name" value="Class_I_gatase-like"/>
</dbReference>
<evidence type="ECO:0000313" key="4">
    <source>
        <dbReference type="EMBL" id="ADB19200.1"/>
    </source>
</evidence>
<dbReference type="Pfam" id="PF00353">
    <property type="entry name" value="HemolysinCabind"/>
    <property type="match status" value="1"/>
</dbReference>
<dbReference type="InterPro" id="IPR002126">
    <property type="entry name" value="Cadherin-like_dom"/>
</dbReference>
<dbReference type="PANTHER" id="PTHR24026:SF126">
    <property type="entry name" value="PROTOCADHERIN FAT 4"/>
    <property type="match status" value="1"/>
</dbReference>
<dbReference type="Proteomes" id="UP000001887">
    <property type="component" value="Chromosome"/>
</dbReference>